<dbReference type="PANTHER" id="PTHR24171">
    <property type="entry name" value="ANKYRIN REPEAT DOMAIN-CONTAINING PROTEIN 39-RELATED"/>
    <property type="match status" value="1"/>
</dbReference>
<evidence type="ECO:0000313" key="6">
    <source>
        <dbReference type="Proteomes" id="UP001165085"/>
    </source>
</evidence>
<comment type="caution">
    <text evidence="5">The sequence shown here is derived from an EMBL/GenBank/DDBJ whole genome shotgun (WGS) entry which is preliminary data.</text>
</comment>
<sequence>MSYEASLIVCDLEEDKTPYDLQIRVRLVTILDQEEYNYRLGNLVGPLISDPKWFVIDLDPGEYDTDGVGERVKVPGFPLIKFEIVGKNMQRKAILSLLENEEHRYDVLKIMINAGCSIKERYPDVDNGNVLFFAAFGGKKEVCKVLIELGAEINVHNDNGWGVVMIAASMGKSNAMRCLIEHGADMEVRNDAGWTALLVAANAGKPKAVKMLLLMGADATVTNNYGKNAYDLALDSGHTEVCKILEQNGLGESRDKIRIGDAKKLLPHLDATSPEKPPRRRGSVEGRGEEGGGRGVGGGRGGRGRGGRGRRGGRRRSFAGMPSTLSAGPPALAPALSTSPLPTTQQGTMAQSQSQSTLPPLGSPGIGGFDSLDSHLVFSPSLASSPLPSTSVVDDSASPLSYIGDGVRRAPEAQAVTELRERRARESSVEYQRTQRELERIELPEDQRHKKKFIDKEAYLGNYTKDRSRRRSF</sequence>
<proteinExistence type="predicted"/>
<feature type="compositionally biased region" description="Polar residues" evidence="4">
    <location>
        <begin position="345"/>
        <end position="358"/>
    </location>
</feature>
<dbReference type="EMBL" id="BRXY01000294">
    <property type="protein sequence ID" value="GMH84523.1"/>
    <property type="molecule type" value="Genomic_DNA"/>
</dbReference>
<evidence type="ECO:0000313" key="5">
    <source>
        <dbReference type="EMBL" id="GMH84523.1"/>
    </source>
</evidence>
<feature type="compositionally biased region" description="Basic and acidic residues" evidence="4">
    <location>
        <begin position="282"/>
        <end position="292"/>
    </location>
</feature>
<dbReference type="PANTHER" id="PTHR24171:SF9">
    <property type="entry name" value="ANKYRIN REPEAT DOMAIN-CONTAINING PROTEIN 39"/>
    <property type="match status" value="1"/>
</dbReference>
<dbReference type="AlphaFoldDB" id="A0A9W7EP76"/>
<feature type="compositionally biased region" description="Basic residues" evidence="4">
    <location>
        <begin position="302"/>
        <end position="317"/>
    </location>
</feature>
<dbReference type="Proteomes" id="UP001165085">
    <property type="component" value="Unassembled WGS sequence"/>
</dbReference>
<evidence type="ECO:0000256" key="4">
    <source>
        <dbReference type="SAM" id="MobiDB-lite"/>
    </source>
</evidence>
<feature type="repeat" description="ANK" evidence="3">
    <location>
        <begin position="159"/>
        <end position="191"/>
    </location>
</feature>
<reference evidence="6" key="1">
    <citation type="journal article" date="2023" name="Commun. Biol.">
        <title>Genome analysis of Parmales, the sister group of diatoms, reveals the evolutionary specialization of diatoms from phago-mixotrophs to photoautotrophs.</title>
        <authorList>
            <person name="Ban H."/>
            <person name="Sato S."/>
            <person name="Yoshikawa S."/>
            <person name="Yamada K."/>
            <person name="Nakamura Y."/>
            <person name="Ichinomiya M."/>
            <person name="Sato N."/>
            <person name="Blanc-Mathieu R."/>
            <person name="Endo H."/>
            <person name="Kuwata A."/>
            <person name="Ogata H."/>
        </authorList>
    </citation>
    <scope>NUCLEOTIDE SEQUENCE [LARGE SCALE GENOMIC DNA]</scope>
    <source>
        <strain evidence="6">NIES 3701</strain>
    </source>
</reference>
<evidence type="ECO:0000256" key="1">
    <source>
        <dbReference type="ARBA" id="ARBA00022737"/>
    </source>
</evidence>
<accession>A0A9W7EP76</accession>
<keyword evidence="1" id="KW-0677">Repeat</keyword>
<dbReference type="SMART" id="SM00248">
    <property type="entry name" value="ANK"/>
    <property type="match status" value="5"/>
</dbReference>
<name>A0A9W7EP76_9STRA</name>
<protein>
    <submittedName>
        <fullName evidence="5">Uncharacterized protein</fullName>
    </submittedName>
</protein>
<keyword evidence="6" id="KW-1185">Reference proteome</keyword>
<dbReference type="Gene3D" id="1.25.40.20">
    <property type="entry name" value="Ankyrin repeat-containing domain"/>
    <property type="match status" value="1"/>
</dbReference>
<dbReference type="PROSITE" id="PS50297">
    <property type="entry name" value="ANK_REP_REGION"/>
    <property type="match status" value="2"/>
</dbReference>
<dbReference type="OrthoDB" id="20872at2759"/>
<dbReference type="Pfam" id="PF12796">
    <property type="entry name" value="Ank_2"/>
    <property type="match status" value="1"/>
</dbReference>
<dbReference type="SUPFAM" id="SSF48403">
    <property type="entry name" value="Ankyrin repeat"/>
    <property type="match status" value="1"/>
</dbReference>
<keyword evidence="2 3" id="KW-0040">ANK repeat</keyword>
<evidence type="ECO:0000256" key="3">
    <source>
        <dbReference type="PROSITE-ProRule" id="PRU00023"/>
    </source>
</evidence>
<evidence type="ECO:0000256" key="2">
    <source>
        <dbReference type="ARBA" id="ARBA00023043"/>
    </source>
</evidence>
<feature type="compositionally biased region" description="Low complexity" evidence="4">
    <location>
        <begin position="322"/>
        <end position="344"/>
    </location>
</feature>
<dbReference type="InterPro" id="IPR036770">
    <property type="entry name" value="Ankyrin_rpt-contain_sf"/>
</dbReference>
<feature type="repeat" description="ANK" evidence="3">
    <location>
        <begin position="192"/>
        <end position="224"/>
    </location>
</feature>
<feature type="repeat" description="ANK" evidence="3">
    <location>
        <begin position="126"/>
        <end position="158"/>
    </location>
</feature>
<dbReference type="InterPro" id="IPR002110">
    <property type="entry name" value="Ankyrin_rpt"/>
</dbReference>
<feature type="region of interest" description="Disordered" evidence="4">
    <location>
        <begin position="265"/>
        <end position="367"/>
    </location>
</feature>
<gene>
    <name evidence="5" type="ORF">TrST_g1308</name>
</gene>
<organism evidence="5 6">
    <name type="scientific">Triparma strigata</name>
    <dbReference type="NCBI Taxonomy" id="1606541"/>
    <lineage>
        <taxon>Eukaryota</taxon>
        <taxon>Sar</taxon>
        <taxon>Stramenopiles</taxon>
        <taxon>Ochrophyta</taxon>
        <taxon>Bolidophyceae</taxon>
        <taxon>Parmales</taxon>
        <taxon>Triparmaceae</taxon>
        <taxon>Triparma</taxon>
    </lineage>
</organism>
<dbReference type="PROSITE" id="PS50088">
    <property type="entry name" value="ANK_REPEAT"/>
    <property type="match status" value="3"/>
</dbReference>